<evidence type="ECO:0000256" key="5">
    <source>
        <dbReference type="SAM" id="MobiDB-lite"/>
    </source>
</evidence>
<dbReference type="PANTHER" id="PTHR46696">
    <property type="entry name" value="P450, PUTATIVE (EUROFUNG)-RELATED"/>
    <property type="match status" value="1"/>
</dbReference>
<dbReference type="PANTHER" id="PTHR46696:SF1">
    <property type="entry name" value="CYTOCHROME P450 YJIB-RELATED"/>
    <property type="match status" value="1"/>
</dbReference>
<dbReference type="Gene3D" id="1.10.630.10">
    <property type="entry name" value="Cytochrome P450"/>
    <property type="match status" value="1"/>
</dbReference>
<reference evidence="6" key="1">
    <citation type="submission" date="2022-08" db="EMBL/GenBank/DDBJ databases">
        <title>Alicyclobacillus fastidiosus DSM 17978, complete genome.</title>
        <authorList>
            <person name="Wang Q."/>
            <person name="Cai R."/>
            <person name="Wang Z."/>
        </authorList>
    </citation>
    <scope>NUCLEOTIDE SEQUENCE</scope>
    <source>
        <strain evidence="6">DSM 17978</strain>
    </source>
</reference>
<evidence type="ECO:0000256" key="1">
    <source>
        <dbReference type="ARBA" id="ARBA00010617"/>
    </source>
</evidence>
<keyword evidence="4" id="KW-0408">Iron</keyword>
<proteinExistence type="inferred from homology"/>
<evidence type="ECO:0000256" key="3">
    <source>
        <dbReference type="ARBA" id="ARBA00023033"/>
    </source>
</evidence>
<keyword evidence="4" id="KW-0560">Oxidoreductase</keyword>
<dbReference type="InterPro" id="IPR002397">
    <property type="entry name" value="Cyt_P450_B"/>
</dbReference>
<evidence type="ECO:0000256" key="4">
    <source>
        <dbReference type="RuleBase" id="RU000461"/>
    </source>
</evidence>
<accession>A0ABY6ZF45</accession>
<gene>
    <name evidence="6" type="ORF">NZD89_25345</name>
</gene>
<organism evidence="6 7">
    <name type="scientific">Alicyclobacillus fastidiosus</name>
    <dbReference type="NCBI Taxonomy" id="392011"/>
    <lineage>
        <taxon>Bacteria</taxon>
        <taxon>Bacillati</taxon>
        <taxon>Bacillota</taxon>
        <taxon>Bacilli</taxon>
        <taxon>Bacillales</taxon>
        <taxon>Alicyclobacillaceae</taxon>
        <taxon>Alicyclobacillus</taxon>
    </lineage>
</organism>
<dbReference type="Proteomes" id="UP001164761">
    <property type="component" value="Chromosome"/>
</dbReference>
<feature type="compositionally biased region" description="Polar residues" evidence="5">
    <location>
        <begin position="51"/>
        <end position="71"/>
    </location>
</feature>
<evidence type="ECO:0000313" key="7">
    <source>
        <dbReference type="Proteomes" id="UP001164761"/>
    </source>
</evidence>
<dbReference type="Pfam" id="PF00067">
    <property type="entry name" value="p450"/>
    <property type="match status" value="1"/>
</dbReference>
<keyword evidence="3 4" id="KW-0503">Monooxygenase</keyword>
<evidence type="ECO:0000256" key="2">
    <source>
        <dbReference type="ARBA" id="ARBA00022617"/>
    </source>
</evidence>
<sequence>MFNRPTYDLRDPFPWYEYMRSNQPVWQEDSGAWHVFRHDDVKRVLSDHESFSSQRGTTDDPSNPISASLISSDPPRHRQLRTLVSQAFTPRAIDDLAGRIEQIAADLLDALPQGDIEIDIVERLTTPLPVIVIAELLGVPSSERARFKEWSDATISGSRQLDAGEELTFSDAQREMVKYFSKMIAGRVEAPKDDLISGLVDAKVDGESLSQIDILGFCILLLVAGNETTTNLLSNALYTLHERPALWDELAEDKGLIPPFIEEVLRFRSPVQHMYRTSKHEVQLSGVTIPAGSHLVAWIGSANRDEKVYEGAEKFQIHRPARNIAFGHGIHYCLGAPLARLEAKIALEALLARYASVQIPSLADCKPVPTRLVYGFQTMPTRLESRRR</sequence>
<dbReference type="InterPro" id="IPR036396">
    <property type="entry name" value="Cyt_P450_sf"/>
</dbReference>
<feature type="region of interest" description="Disordered" evidence="5">
    <location>
        <begin position="47"/>
        <end position="73"/>
    </location>
</feature>
<dbReference type="RefSeq" id="WP_268005432.1">
    <property type="nucleotide sequence ID" value="NZ_CP104067.1"/>
</dbReference>
<dbReference type="SUPFAM" id="SSF48264">
    <property type="entry name" value="Cytochrome P450"/>
    <property type="match status" value="1"/>
</dbReference>
<dbReference type="PRINTS" id="PR00385">
    <property type="entry name" value="P450"/>
</dbReference>
<keyword evidence="4" id="KW-0479">Metal-binding</keyword>
<evidence type="ECO:0000313" key="6">
    <source>
        <dbReference type="EMBL" id="WAH41524.1"/>
    </source>
</evidence>
<dbReference type="EMBL" id="CP104067">
    <property type="protein sequence ID" value="WAH41524.1"/>
    <property type="molecule type" value="Genomic_DNA"/>
</dbReference>
<dbReference type="PRINTS" id="PR00359">
    <property type="entry name" value="BP450"/>
</dbReference>
<dbReference type="PROSITE" id="PS00086">
    <property type="entry name" value="CYTOCHROME_P450"/>
    <property type="match status" value="1"/>
</dbReference>
<dbReference type="CDD" id="cd11032">
    <property type="entry name" value="P450_EryK-like"/>
    <property type="match status" value="1"/>
</dbReference>
<dbReference type="InterPro" id="IPR001128">
    <property type="entry name" value="Cyt_P450"/>
</dbReference>
<keyword evidence="7" id="KW-1185">Reference proteome</keyword>
<keyword evidence="2 4" id="KW-0349">Heme</keyword>
<protein>
    <submittedName>
        <fullName evidence="6">Cytochrome P450</fullName>
    </submittedName>
</protein>
<comment type="similarity">
    <text evidence="1 4">Belongs to the cytochrome P450 family.</text>
</comment>
<name>A0ABY6ZF45_9BACL</name>
<dbReference type="InterPro" id="IPR017972">
    <property type="entry name" value="Cyt_P450_CS"/>
</dbReference>